<evidence type="ECO:0000313" key="3">
    <source>
        <dbReference type="Proteomes" id="UP000324222"/>
    </source>
</evidence>
<feature type="compositionally biased region" description="Acidic residues" evidence="1">
    <location>
        <begin position="13"/>
        <end position="30"/>
    </location>
</feature>
<dbReference type="AlphaFoldDB" id="A0A5B7CLX2"/>
<comment type="caution">
    <text evidence="2">The sequence shown here is derived from an EMBL/GenBank/DDBJ whole genome shotgun (WGS) entry which is preliminary data.</text>
</comment>
<sequence>MNIKKIGEKVVVVEEEEEEEEEGEEEEEEGQEGKVLVVVVWSCVYSLMCGLVSLRSYKLHRQAWEGSRPDGVTSDSGWCR</sequence>
<accession>A0A5B7CLX2</accession>
<evidence type="ECO:0000256" key="1">
    <source>
        <dbReference type="SAM" id="MobiDB-lite"/>
    </source>
</evidence>
<reference evidence="2 3" key="1">
    <citation type="submission" date="2019-05" db="EMBL/GenBank/DDBJ databases">
        <title>Another draft genome of Portunus trituberculatus and its Hox gene families provides insights of decapod evolution.</title>
        <authorList>
            <person name="Jeong J.-H."/>
            <person name="Song I."/>
            <person name="Kim S."/>
            <person name="Choi T."/>
            <person name="Kim D."/>
            <person name="Ryu S."/>
            <person name="Kim W."/>
        </authorList>
    </citation>
    <scope>NUCLEOTIDE SEQUENCE [LARGE SCALE GENOMIC DNA]</scope>
    <source>
        <tissue evidence="2">Muscle</tissue>
    </source>
</reference>
<proteinExistence type="predicted"/>
<keyword evidence="3" id="KW-1185">Reference proteome</keyword>
<name>A0A5B7CLX2_PORTR</name>
<gene>
    <name evidence="2" type="ORF">E2C01_002877</name>
</gene>
<feature type="region of interest" description="Disordered" evidence="1">
    <location>
        <begin position="13"/>
        <end position="32"/>
    </location>
</feature>
<dbReference type="Proteomes" id="UP000324222">
    <property type="component" value="Unassembled WGS sequence"/>
</dbReference>
<evidence type="ECO:0000313" key="2">
    <source>
        <dbReference type="EMBL" id="MPC10245.1"/>
    </source>
</evidence>
<organism evidence="2 3">
    <name type="scientific">Portunus trituberculatus</name>
    <name type="common">Swimming crab</name>
    <name type="synonym">Neptunus trituberculatus</name>
    <dbReference type="NCBI Taxonomy" id="210409"/>
    <lineage>
        <taxon>Eukaryota</taxon>
        <taxon>Metazoa</taxon>
        <taxon>Ecdysozoa</taxon>
        <taxon>Arthropoda</taxon>
        <taxon>Crustacea</taxon>
        <taxon>Multicrustacea</taxon>
        <taxon>Malacostraca</taxon>
        <taxon>Eumalacostraca</taxon>
        <taxon>Eucarida</taxon>
        <taxon>Decapoda</taxon>
        <taxon>Pleocyemata</taxon>
        <taxon>Brachyura</taxon>
        <taxon>Eubrachyura</taxon>
        <taxon>Portunoidea</taxon>
        <taxon>Portunidae</taxon>
        <taxon>Portuninae</taxon>
        <taxon>Portunus</taxon>
    </lineage>
</organism>
<protein>
    <submittedName>
        <fullName evidence="2">Uncharacterized protein</fullName>
    </submittedName>
</protein>
<dbReference type="EMBL" id="VSRR010000107">
    <property type="protein sequence ID" value="MPC10245.1"/>
    <property type="molecule type" value="Genomic_DNA"/>
</dbReference>